<sequence length="162" mass="18338">MKWTLSTAHKDVFSLAPYLYAPTGSYDNDDALNLGENRWRLLLQAAYIHYFNEKWALNTAADVSWFSHNTDYGPGSATLEQKTRYEYQAYLRYNLSPQTHFALGGGYINGGENRVGGINQDDRLSTTYIRMSATHMLTTSVQIQAVIGRDVEVEQGFRRSPG</sequence>
<dbReference type="Proteomes" id="UP000278062">
    <property type="component" value="Unassembled WGS sequence"/>
</dbReference>
<gene>
    <name evidence="1" type="ORF">ALQ49_03515</name>
</gene>
<dbReference type="InterPro" id="IPR025737">
    <property type="entry name" value="FApF"/>
</dbReference>
<reference evidence="1 2" key="1">
    <citation type="submission" date="2018-08" db="EMBL/GenBank/DDBJ databases">
        <title>Recombination of ecologically and evolutionarily significant loci maintains genetic cohesion in the Pseudomonas syringae species complex.</title>
        <authorList>
            <person name="Dillon M."/>
            <person name="Thakur S."/>
            <person name="Almeida R.N.D."/>
            <person name="Weir B.S."/>
            <person name="Guttman D.S."/>
        </authorList>
    </citation>
    <scope>NUCLEOTIDE SEQUENCE [LARGE SCALE GENOMIC DNA]</scope>
    <source>
        <strain evidence="1 2">1089_5</strain>
    </source>
</reference>
<protein>
    <submittedName>
        <fullName evidence="1">Uncharacterized protein</fullName>
    </submittedName>
</protein>
<dbReference type="Pfam" id="PF13557">
    <property type="entry name" value="Phenol_MetA_deg"/>
    <property type="match status" value="1"/>
</dbReference>
<organism evidence="1 2">
    <name type="scientific">Pseudomonas syringae pv. apii</name>
    <dbReference type="NCBI Taxonomy" id="81036"/>
    <lineage>
        <taxon>Bacteria</taxon>
        <taxon>Pseudomonadati</taxon>
        <taxon>Pseudomonadota</taxon>
        <taxon>Gammaproteobacteria</taxon>
        <taxon>Pseudomonadales</taxon>
        <taxon>Pseudomonadaceae</taxon>
        <taxon>Pseudomonas</taxon>
    </lineage>
</organism>
<accession>A0A3M3N247</accession>
<dbReference type="AlphaFoldDB" id="A0A3M3N247"/>
<evidence type="ECO:0000313" key="1">
    <source>
        <dbReference type="EMBL" id="RMN99099.1"/>
    </source>
</evidence>
<dbReference type="EMBL" id="RBPL01000050">
    <property type="protein sequence ID" value="RMN99099.1"/>
    <property type="molecule type" value="Genomic_DNA"/>
</dbReference>
<name>A0A3M3N247_9PSED</name>
<evidence type="ECO:0000313" key="2">
    <source>
        <dbReference type="Proteomes" id="UP000278062"/>
    </source>
</evidence>
<comment type="caution">
    <text evidence="1">The sequence shown here is derived from an EMBL/GenBank/DDBJ whole genome shotgun (WGS) entry which is preliminary data.</text>
</comment>
<proteinExistence type="predicted"/>